<name>A0A2H0KB49_9BACT</name>
<evidence type="ECO:0000256" key="6">
    <source>
        <dbReference type="ARBA" id="ARBA00022801"/>
    </source>
</evidence>
<comment type="cofactor">
    <cofactor evidence="1">
        <name>Mg(2+)</name>
        <dbReference type="ChEBI" id="CHEBI:18420"/>
    </cofactor>
</comment>
<evidence type="ECO:0000256" key="3">
    <source>
        <dbReference type="ARBA" id="ARBA00012640"/>
    </source>
</evidence>
<dbReference type="AlphaFoldDB" id="A0A2H0KB49"/>
<comment type="catalytic activity">
    <reaction evidence="10">
        <text>O-phospho-D-serine + H2O = D-serine + phosphate</text>
        <dbReference type="Rhea" id="RHEA:24873"/>
        <dbReference type="ChEBI" id="CHEBI:15377"/>
        <dbReference type="ChEBI" id="CHEBI:35247"/>
        <dbReference type="ChEBI" id="CHEBI:43474"/>
        <dbReference type="ChEBI" id="CHEBI:58680"/>
        <dbReference type="EC" id="3.1.3.3"/>
    </reaction>
</comment>
<dbReference type="NCBIfam" id="TIGR01490">
    <property type="entry name" value="HAD-SF-IB-hyp1"/>
    <property type="match status" value="1"/>
</dbReference>
<dbReference type="InterPro" id="IPR050582">
    <property type="entry name" value="HAD-like_SerB"/>
</dbReference>
<dbReference type="NCBIfam" id="TIGR01488">
    <property type="entry name" value="HAD-SF-IB"/>
    <property type="match status" value="1"/>
</dbReference>
<keyword evidence="5" id="KW-0479">Metal-binding</keyword>
<dbReference type="InterPro" id="IPR006385">
    <property type="entry name" value="HAD_hydro_SerB1"/>
</dbReference>
<keyword evidence="8" id="KW-0718">Serine biosynthesis</keyword>
<keyword evidence="4" id="KW-0028">Amino-acid biosynthesis</keyword>
<dbReference type="SUPFAM" id="SSF56784">
    <property type="entry name" value="HAD-like"/>
    <property type="match status" value="1"/>
</dbReference>
<evidence type="ECO:0000256" key="2">
    <source>
        <dbReference type="ARBA" id="ARBA00005135"/>
    </source>
</evidence>
<dbReference type="EMBL" id="PCVG01000053">
    <property type="protein sequence ID" value="PIQ68437.1"/>
    <property type="molecule type" value="Genomic_DNA"/>
</dbReference>
<comment type="pathway">
    <text evidence="2">Amino-acid biosynthesis; L-serine biosynthesis; L-serine from 3-phospho-D-glycerate: step 3/3.</text>
</comment>
<evidence type="ECO:0000256" key="5">
    <source>
        <dbReference type="ARBA" id="ARBA00022723"/>
    </source>
</evidence>
<evidence type="ECO:0000256" key="7">
    <source>
        <dbReference type="ARBA" id="ARBA00022842"/>
    </source>
</evidence>
<dbReference type="GO" id="GO:0036424">
    <property type="term" value="F:L-phosphoserine phosphatase activity"/>
    <property type="evidence" value="ECO:0007669"/>
    <property type="project" value="TreeGrafter"/>
</dbReference>
<evidence type="ECO:0000256" key="1">
    <source>
        <dbReference type="ARBA" id="ARBA00001946"/>
    </source>
</evidence>
<dbReference type="PANTHER" id="PTHR43344">
    <property type="entry name" value="PHOSPHOSERINE PHOSPHATASE"/>
    <property type="match status" value="1"/>
</dbReference>
<comment type="caution">
    <text evidence="11">The sequence shown here is derived from an EMBL/GenBank/DDBJ whole genome shotgun (WGS) entry which is preliminary data.</text>
</comment>
<proteinExistence type="predicted"/>
<comment type="catalytic activity">
    <reaction evidence="9">
        <text>O-phospho-L-serine + H2O = L-serine + phosphate</text>
        <dbReference type="Rhea" id="RHEA:21208"/>
        <dbReference type="ChEBI" id="CHEBI:15377"/>
        <dbReference type="ChEBI" id="CHEBI:33384"/>
        <dbReference type="ChEBI" id="CHEBI:43474"/>
        <dbReference type="ChEBI" id="CHEBI:57524"/>
        <dbReference type="EC" id="3.1.3.3"/>
    </reaction>
</comment>
<dbReference type="GO" id="GO:0000287">
    <property type="term" value="F:magnesium ion binding"/>
    <property type="evidence" value="ECO:0007669"/>
    <property type="project" value="TreeGrafter"/>
</dbReference>
<reference evidence="11 12" key="1">
    <citation type="submission" date="2017-09" db="EMBL/GenBank/DDBJ databases">
        <title>Depth-based differentiation of microbial function through sediment-hosted aquifers and enrichment of novel symbionts in the deep terrestrial subsurface.</title>
        <authorList>
            <person name="Probst A.J."/>
            <person name="Ladd B."/>
            <person name="Jarett J.K."/>
            <person name="Geller-Mcgrath D.E."/>
            <person name="Sieber C.M."/>
            <person name="Emerson J.B."/>
            <person name="Anantharaman K."/>
            <person name="Thomas B.C."/>
            <person name="Malmstrom R."/>
            <person name="Stieglmeier M."/>
            <person name="Klingl A."/>
            <person name="Woyke T."/>
            <person name="Ryan C.M."/>
            <person name="Banfield J.F."/>
        </authorList>
    </citation>
    <scope>NUCLEOTIDE SEQUENCE [LARGE SCALE GENOMIC DNA]</scope>
    <source>
        <strain evidence="11">CG11_big_fil_rev_8_21_14_0_20_46_11</strain>
    </source>
</reference>
<evidence type="ECO:0000256" key="9">
    <source>
        <dbReference type="ARBA" id="ARBA00048138"/>
    </source>
</evidence>
<organism evidence="11 12">
    <name type="scientific">Candidatus Taylorbacteria bacterium CG11_big_fil_rev_8_21_14_0_20_46_11</name>
    <dbReference type="NCBI Taxonomy" id="1975025"/>
    <lineage>
        <taxon>Bacteria</taxon>
        <taxon>Candidatus Tayloriibacteriota</taxon>
    </lineage>
</organism>
<dbReference type="PANTHER" id="PTHR43344:SF2">
    <property type="entry name" value="PHOSPHOSERINE PHOSPHATASE"/>
    <property type="match status" value="1"/>
</dbReference>
<sequence length="228" mass="26158">MKKVAIFDIDGTIFRSSLLIQIVDRLIEEGIFSRQKSQDFARQRMAWLDRKGGYDDYIQAVVKVFVQNIKGVPYADFSRIAEEVVAEQKDRVYRYTRDLIKDLKKEGYYLLAVSHSPKGVLDHFCRRLGFNKVYGLMYETGPTDRFTGKITEEAFIFNKAAVVQHAVAKEGLTLKGSIGVGDTESDISFLTLVDKAICFNPNAKLFTHAKRNKWQVVVERKDVIYELQ</sequence>
<dbReference type="GO" id="GO:0006564">
    <property type="term" value="P:L-serine biosynthetic process"/>
    <property type="evidence" value="ECO:0007669"/>
    <property type="project" value="UniProtKB-KW"/>
</dbReference>
<dbReference type="InterPro" id="IPR036412">
    <property type="entry name" value="HAD-like_sf"/>
</dbReference>
<dbReference type="EC" id="3.1.3.3" evidence="3"/>
<evidence type="ECO:0000256" key="8">
    <source>
        <dbReference type="ARBA" id="ARBA00023299"/>
    </source>
</evidence>
<evidence type="ECO:0000256" key="10">
    <source>
        <dbReference type="ARBA" id="ARBA00048523"/>
    </source>
</evidence>
<keyword evidence="6 11" id="KW-0378">Hydrolase</keyword>
<dbReference type="Gene3D" id="1.20.1440.100">
    <property type="entry name" value="SG protein - dephosphorylation function"/>
    <property type="match status" value="1"/>
</dbReference>
<dbReference type="Proteomes" id="UP000229342">
    <property type="component" value="Unassembled WGS sequence"/>
</dbReference>
<dbReference type="InterPro" id="IPR023214">
    <property type="entry name" value="HAD_sf"/>
</dbReference>
<evidence type="ECO:0000256" key="4">
    <source>
        <dbReference type="ARBA" id="ARBA00022605"/>
    </source>
</evidence>
<dbReference type="Pfam" id="PF12710">
    <property type="entry name" value="HAD"/>
    <property type="match status" value="1"/>
</dbReference>
<gene>
    <name evidence="11" type="ORF">COV91_04195</name>
</gene>
<evidence type="ECO:0000313" key="12">
    <source>
        <dbReference type="Proteomes" id="UP000229342"/>
    </source>
</evidence>
<keyword evidence="7" id="KW-0460">Magnesium</keyword>
<dbReference type="GO" id="GO:0005737">
    <property type="term" value="C:cytoplasm"/>
    <property type="evidence" value="ECO:0007669"/>
    <property type="project" value="TreeGrafter"/>
</dbReference>
<dbReference type="Gene3D" id="3.40.50.1000">
    <property type="entry name" value="HAD superfamily/HAD-like"/>
    <property type="match status" value="1"/>
</dbReference>
<accession>A0A2H0KB49</accession>
<protein>
    <recommendedName>
        <fullName evidence="3">phosphoserine phosphatase</fullName>
        <ecNumber evidence="3">3.1.3.3</ecNumber>
    </recommendedName>
</protein>
<evidence type="ECO:0000313" key="11">
    <source>
        <dbReference type="EMBL" id="PIQ68437.1"/>
    </source>
</evidence>